<evidence type="ECO:0000313" key="3">
    <source>
        <dbReference type="EMBL" id="KAJ2797768.1"/>
    </source>
</evidence>
<gene>
    <name evidence="3" type="primary">BRO1_1</name>
    <name evidence="3" type="ORF">H4R20_005071</name>
</gene>
<sequence length="957" mass="104726">LFTRLLPMAVHEGASVYSEEKAKLIRAEEDKVNLADGELQDALSYMKLPDSLRRFERRQSHSDASTFSGVDMTATELAEPSGAVRDAVYEVQAAEQSRPLSEMRAMVEGQRSRANGALSEAQRALDDEQRASESALSDYASEPLFASYQPSSRAAAAYREQIADNQKKLEDAAGLDESILGDYRTVVAPWLTALQNGTEGVVGVLLEHLREINVDDVPVSHAVDTENLVDIGQDQLAGMAGYVQSIKETYEQLLDLKKVRRTTLSELKTSAQDDDISAALVKLSDAKSLQPLFDRELRKYDGHIQRLQAASARQGILIKRISEDLRRLLELPQARSITRKWDMAESKKASIEAQVLEAAQVYSQVRDGLDKANRFYSQLLESLEPFQRQVKDFVASRAGLREQLVRQVMQDSASRNQAVLQERLSQYSSSSQQQHQYQPQSAQTGYPAQQQHLYAQQPSARSNDPYDADQLAGQAARMSLNSPSGEPATAPQMLQQHRYSLGESHVPQYQPSAPPPQMSHQQPQQSPQQQYMPPPQQPMHPQDPQQYSRHQQQIHMQMQMQPQLRAQNPYQQQQQQQQPPPPPQPPQMQMQSTRHSYSPVNHHAGQYSSAHAASADAPIDPYSASVQKSAAPEHSNMTGSVGSNYKPGYGGYPSAPAPIHSAPRPGSGLGATSAGYAAGAAGLTASSPAYAGSSHSAQQPQQQHHHSYGAYEPAQPNATAPVAHPAASQPFSNVHAPIAYPSASQGHPTNYANVMMSNPSQQQQPLPPQDSSYQYHSSADGHISPYAAAAGQAPGAPGPMMGYQQQPPPPPLQQYGAGSQERFPPPAQQQQQQPYHPQQQPPYHPQQQQQQQQPPPPAPAPPQGYSHQYSAPQYAPMSAPYGSPGMASQPPIQPMGAQAAAPPYGYGQPPPPQQQQQPGYAPPPPHHYQQPGQQLQQPPSQQQYQHGYGGNVGTLMD</sequence>
<keyword evidence="4" id="KW-1185">Reference proteome</keyword>
<feature type="compositionally biased region" description="Pro residues" evidence="1">
    <location>
        <begin position="853"/>
        <end position="862"/>
    </location>
</feature>
<organism evidence="3 4">
    <name type="scientific">Coemansia guatemalensis</name>
    <dbReference type="NCBI Taxonomy" id="2761395"/>
    <lineage>
        <taxon>Eukaryota</taxon>
        <taxon>Fungi</taxon>
        <taxon>Fungi incertae sedis</taxon>
        <taxon>Zoopagomycota</taxon>
        <taxon>Kickxellomycotina</taxon>
        <taxon>Kickxellomycetes</taxon>
        <taxon>Kickxellales</taxon>
        <taxon>Kickxellaceae</taxon>
        <taxon>Coemansia</taxon>
    </lineage>
</organism>
<reference evidence="3" key="1">
    <citation type="submission" date="2022-07" db="EMBL/GenBank/DDBJ databases">
        <title>Phylogenomic reconstructions and comparative analyses of Kickxellomycotina fungi.</title>
        <authorList>
            <person name="Reynolds N.K."/>
            <person name="Stajich J.E."/>
            <person name="Barry K."/>
            <person name="Grigoriev I.V."/>
            <person name="Crous P."/>
            <person name="Smith M.E."/>
        </authorList>
    </citation>
    <scope>NUCLEOTIDE SEQUENCE</scope>
    <source>
        <strain evidence="3">NRRL 1565</strain>
    </source>
</reference>
<feature type="region of interest" description="Disordered" evidence="1">
    <location>
        <begin position="623"/>
        <end position="642"/>
    </location>
</feature>
<evidence type="ECO:0000313" key="4">
    <source>
        <dbReference type="Proteomes" id="UP001140094"/>
    </source>
</evidence>
<feature type="region of interest" description="Disordered" evidence="1">
    <location>
        <begin position="111"/>
        <end position="136"/>
    </location>
</feature>
<feature type="compositionally biased region" description="Low complexity" evidence="1">
    <location>
        <begin position="894"/>
        <end position="907"/>
    </location>
</feature>
<dbReference type="InterPro" id="IPR025304">
    <property type="entry name" value="ALIX_V_dom"/>
</dbReference>
<proteinExistence type="predicted"/>
<feature type="compositionally biased region" description="Low complexity" evidence="1">
    <location>
        <begin position="927"/>
        <end position="946"/>
    </location>
</feature>
<feature type="compositionally biased region" description="Polar residues" evidence="1">
    <location>
        <begin position="742"/>
        <end position="756"/>
    </location>
</feature>
<dbReference type="PANTHER" id="PTHR23030:SF30">
    <property type="entry name" value="TYROSINE-PROTEIN PHOSPHATASE NON-RECEPTOR TYPE 23"/>
    <property type="match status" value="1"/>
</dbReference>
<dbReference type="GO" id="GO:0005768">
    <property type="term" value="C:endosome"/>
    <property type="evidence" value="ECO:0007669"/>
    <property type="project" value="TreeGrafter"/>
</dbReference>
<feature type="compositionally biased region" description="Gly residues" evidence="1">
    <location>
        <begin position="947"/>
        <end position="957"/>
    </location>
</feature>
<protein>
    <submittedName>
        <fullName evidence="3">Bck1-like resistance to osmotic shock</fullName>
    </submittedName>
</protein>
<feature type="compositionally biased region" description="Low complexity" evidence="1">
    <location>
        <begin position="425"/>
        <end position="443"/>
    </location>
</feature>
<dbReference type="Pfam" id="PF13949">
    <property type="entry name" value="ALIX_LYPXL_bnd"/>
    <property type="match status" value="1"/>
</dbReference>
<dbReference type="Proteomes" id="UP001140094">
    <property type="component" value="Unassembled WGS sequence"/>
</dbReference>
<evidence type="ECO:0000256" key="1">
    <source>
        <dbReference type="SAM" id="MobiDB-lite"/>
    </source>
</evidence>
<feature type="region of interest" description="Disordered" evidence="1">
    <location>
        <begin position="688"/>
        <end position="957"/>
    </location>
</feature>
<accession>A0A9W8LRG7</accession>
<feature type="compositionally biased region" description="Low complexity" evidence="1">
    <location>
        <begin position="785"/>
        <end position="805"/>
    </location>
</feature>
<feature type="compositionally biased region" description="Low complexity" evidence="1">
    <location>
        <begin position="688"/>
        <end position="702"/>
    </location>
</feature>
<feature type="compositionally biased region" description="Low complexity" evidence="1">
    <location>
        <begin position="828"/>
        <end position="838"/>
    </location>
</feature>
<feature type="compositionally biased region" description="Low complexity" evidence="1">
    <location>
        <begin position="518"/>
        <end position="531"/>
    </location>
</feature>
<feature type="compositionally biased region" description="Polar residues" evidence="1">
    <location>
        <begin position="444"/>
        <end position="462"/>
    </location>
</feature>
<dbReference type="Gene3D" id="1.20.120.560">
    <property type="entry name" value="alix/aip1 in complex with the ypdl late domain"/>
    <property type="match status" value="1"/>
</dbReference>
<dbReference type="OrthoDB" id="5594983at2759"/>
<comment type="caution">
    <text evidence="3">The sequence shown here is derived from an EMBL/GenBank/DDBJ whole genome shotgun (WGS) entry which is preliminary data.</text>
</comment>
<feature type="compositionally biased region" description="Low complexity" evidence="1">
    <location>
        <begin position="757"/>
        <end position="774"/>
    </location>
</feature>
<feature type="domain" description="ALIX V-shaped" evidence="2">
    <location>
        <begin position="84"/>
        <end position="397"/>
    </location>
</feature>
<dbReference type="GO" id="GO:0043328">
    <property type="term" value="P:protein transport to vacuole involved in ubiquitin-dependent protein catabolic process via the multivesicular body sorting pathway"/>
    <property type="evidence" value="ECO:0007669"/>
    <property type="project" value="TreeGrafter"/>
</dbReference>
<dbReference type="EMBL" id="JANBUO010001550">
    <property type="protein sequence ID" value="KAJ2797768.1"/>
    <property type="molecule type" value="Genomic_DNA"/>
</dbReference>
<dbReference type="PANTHER" id="PTHR23030">
    <property type="entry name" value="PCD6 INTERACTING PROTEIN-RELATED"/>
    <property type="match status" value="1"/>
</dbReference>
<feature type="non-terminal residue" evidence="3">
    <location>
        <position position="1"/>
    </location>
</feature>
<dbReference type="AlphaFoldDB" id="A0A9W8LRG7"/>
<feature type="region of interest" description="Disordered" evidence="1">
    <location>
        <begin position="505"/>
        <end position="614"/>
    </location>
</feature>
<evidence type="ECO:0000259" key="2">
    <source>
        <dbReference type="Pfam" id="PF13949"/>
    </source>
</evidence>
<feature type="region of interest" description="Disordered" evidence="1">
    <location>
        <begin position="423"/>
        <end position="467"/>
    </location>
</feature>
<name>A0A9W8LRG7_9FUNG</name>
<feature type="compositionally biased region" description="Low complexity" evidence="1">
    <location>
        <begin position="539"/>
        <end position="577"/>
    </location>
</feature>